<organism evidence="1 2">
    <name type="scientific">Protopolystoma xenopodis</name>
    <dbReference type="NCBI Taxonomy" id="117903"/>
    <lineage>
        <taxon>Eukaryota</taxon>
        <taxon>Metazoa</taxon>
        <taxon>Spiralia</taxon>
        <taxon>Lophotrochozoa</taxon>
        <taxon>Platyhelminthes</taxon>
        <taxon>Monogenea</taxon>
        <taxon>Polyopisthocotylea</taxon>
        <taxon>Polystomatidea</taxon>
        <taxon>Polystomatidae</taxon>
        <taxon>Protopolystoma</taxon>
    </lineage>
</organism>
<comment type="caution">
    <text evidence="1">The sequence shown here is derived from an EMBL/GenBank/DDBJ whole genome shotgun (WGS) entry which is preliminary data.</text>
</comment>
<dbReference type="Proteomes" id="UP000784294">
    <property type="component" value="Unassembled WGS sequence"/>
</dbReference>
<protein>
    <submittedName>
        <fullName evidence="1">Uncharacterized protein</fullName>
    </submittedName>
</protein>
<reference evidence="1" key="1">
    <citation type="submission" date="2018-11" db="EMBL/GenBank/DDBJ databases">
        <authorList>
            <consortium name="Pathogen Informatics"/>
        </authorList>
    </citation>
    <scope>NUCLEOTIDE SEQUENCE</scope>
</reference>
<gene>
    <name evidence="1" type="ORF">PXEA_LOCUS28263</name>
</gene>
<evidence type="ECO:0000313" key="2">
    <source>
        <dbReference type="Proteomes" id="UP000784294"/>
    </source>
</evidence>
<proteinExistence type="predicted"/>
<evidence type="ECO:0000313" key="1">
    <source>
        <dbReference type="EMBL" id="VEL34823.1"/>
    </source>
</evidence>
<dbReference type="AlphaFoldDB" id="A0A3S5BQK6"/>
<keyword evidence="2" id="KW-1185">Reference proteome</keyword>
<sequence>MVPELTNLERFARIRFCGMSNVPDILFSLDCERALLLDRQFGLGAKGLDSPRHAGTFVNRRNGKMTWRAWLMREREEIDRFGQIKRFRPNSIIRV</sequence>
<dbReference type="EMBL" id="CAAALY010248481">
    <property type="protein sequence ID" value="VEL34823.1"/>
    <property type="molecule type" value="Genomic_DNA"/>
</dbReference>
<name>A0A3S5BQK6_9PLAT</name>
<accession>A0A3S5BQK6</accession>